<name>A0A9X3A6L8_9BACT</name>
<dbReference type="PANTHER" id="PTHR33987">
    <property type="entry name" value="CALCINEURIN-LIKE METALLO-PHOSPHOESTERASE SUPERFAMILY PROTEIN"/>
    <property type="match status" value="1"/>
</dbReference>
<dbReference type="SUPFAM" id="SSF56300">
    <property type="entry name" value="Metallo-dependent phosphatases"/>
    <property type="match status" value="1"/>
</dbReference>
<feature type="domain" description="PhoD-like phosphatase metallophosphatase" evidence="1">
    <location>
        <begin position="86"/>
        <end position="306"/>
    </location>
</feature>
<proteinExistence type="predicted"/>
<dbReference type="CDD" id="cd07389">
    <property type="entry name" value="MPP_PhoD"/>
    <property type="match status" value="1"/>
</dbReference>
<accession>A0A9X3A6L8</accession>
<dbReference type="AlphaFoldDB" id="A0A9X3A6L8"/>
<dbReference type="Pfam" id="PF09423">
    <property type="entry name" value="PhoD"/>
    <property type="match status" value="1"/>
</dbReference>
<organism evidence="2 3">
    <name type="scientific">Salinibacter ruber</name>
    <dbReference type="NCBI Taxonomy" id="146919"/>
    <lineage>
        <taxon>Bacteria</taxon>
        <taxon>Pseudomonadati</taxon>
        <taxon>Rhodothermota</taxon>
        <taxon>Rhodothermia</taxon>
        <taxon>Rhodothermales</taxon>
        <taxon>Salinibacteraceae</taxon>
        <taxon>Salinibacter</taxon>
    </lineage>
</organism>
<evidence type="ECO:0000259" key="1">
    <source>
        <dbReference type="Pfam" id="PF09423"/>
    </source>
</evidence>
<dbReference type="Proteomes" id="UP001155144">
    <property type="component" value="Unassembled WGS sequence"/>
</dbReference>
<dbReference type="GO" id="GO:0004035">
    <property type="term" value="F:alkaline phosphatase activity"/>
    <property type="evidence" value="ECO:0007669"/>
    <property type="project" value="UniProtKB-EC"/>
</dbReference>
<dbReference type="EC" id="3.1.3.1" evidence="2"/>
<reference evidence="2" key="1">
    <citation type="submission" date="2022-08" db="EMBL/GenBank/DDBJ databases">
        <title>Genomic Encyclopedia of Type Strains, Phase V (KMG-V): Genome sequencing to study the core and pangenomes of soil and plant-associated prokaryotes.</title>
        <authorList>
            <person name="Whitman W."/>
        </authorList>
    </citation>
    <scope>NUCLEOTIDE SEQUENCE</scope>
    <source>
        <strain evidence="2">SP3026</strain>
    </source>
</reference>
<dbReference type="PANTHER" id="PTHR33987:SF1">
    <property type="entry name" value="CALCINEURIN-LIKE METALLO-PHOSPHOESTERASE SUPERFAMILY PROTEIN"/>
    <property type="match status" value="1"/>
</dbReference>
<dbReference type="Gene3D" id="3.60.21.70">
    <property type="entry name" value="PhoD-like phosphatase"/>
    <property type="match status" value="1"/>
</dbReference>
<gene>
    <name evidence="2" type="ORF">GGP45_000031</name>
</gene>
<dbReference type="InterPro" id="IPR018946">
    <property type="entry name" value="PhoD-like_MPP"/>
</dbReference>
<dbReference type="EMBL" id="JANUBL010000001">
    <property type="protein sequence ID" value="MCS4119713.1"/>
    <property type="molecule type" value="Genomic_DNA"/>
</dbReference>
<dbReference type="RefSeq" id="WP_259039615.1">
    <property type="nucleotide sequence ID" value="NZ_JANUBL010000001.1"/>
</dbReference>
<comment type="caution">
    <text evidence="2">The sequence shown here is derived from an EMBL/GenBank/DDBJ whole genome shotgun (WGS) entry which is preliminary data.</text>
</comment>
<evidence type="ECO:0000313" key="3">
    <source>
        <dbReference type="Proteomes" id="UP001155144"/>
    </source>
</evidence>
<keyword evidence="2" id="KW-0378">Hydrolase</keyword>
<protein>
    <submittedName>
        <fullName evidence="2">Alkaline phosphatase D</fullName>
        <ecNumber evidence="2">3.1.3.1</ecNumber>
    </submittedName>
</protein>
<dbReference type="InterPro" id="IPR029052">
    <property type="entry name" value="Metallo-depent_PP-like"/>
</dbReference>
<sequence>MARPPVAAAGLRLAVDTTGTWTDPRIVDGTAPATNTNVRHFRLEGLTPRTTYHYALYRGGVVDTARQGRFQTFASDPFSFRMALGACARTGSQHPVFGAIRRAQPDVFLHLGDLHYENIDAPDPAAFRTAYRRVHASGPQARLFRSTALAYMWDDHDYGPNNSSRQAPGQDVAQQVYREYVPHYPLAPEARRRPIYQAFTVGRVRVLLTDLRSARTRNDAPDSAQTMMGSAQKAWFKRQLARAKDRYPVIAWGSSVPWIGAAGESDDHWGGFAAERRELATYIDSIGVADQLVMLSGDAHMVALDDGTHSAYGRGEGTGFPVVHAAAFARPGSVKGGPYTHGPYPNPFRLFGRPDGQFVLMDVEDDGGEEVCVTWTGKRYEVGTERLVSLFEWSRCFPVPP</sequence>
<evidence type="ECO:0000313" key="2">
    <source>
        <dbReference type="EMBL" id="MCS4119713.1"/>
    </source>
</evidence>
<dbReference type="InterPro" id="IPR038607">
    <property type="entry name" value="PhoD-like_sf"/>
</dbReference>